<evidence type="ECO:0000259" key="7">
    <source>
        <dbReference type="PROSITE" id="PS50850"/>
    </source>
</evidence>
<dbReference type="InterPro" id="IPR020846">
    <property type="entry name" value="MFS_dom"/>
</dbReference>
<keyword evidence="9" id="KW-1185">Reference proteome</keyword>
<dbReference type="PROSITE" id="PS50850">
    <property type="entry name" value="MFS"/>
    <property type="match status" value="1"/>
</dbReference>
<dbReference type="AlphaFoldDB" id="A0A3N4U539"/>
<protein>
    <submittedName>
        <fullName evidence="8">Putative MFS family arabinose efflux permease</fullName>
    </submittedName>
</protein>
<feature type="transmembrane region" description="Helical" evidence="6">
    <location>
        <begin position="274"/>
        <end position="293"/>
    </location>
</feature>
<keyword evidence="4 6" id="KW-1133">Transmembrane helix</keyword>
<evidence type="ECO:0000256" key="1">
    <source>
        <dbReference type="ARBA" id="ARBA00004651"/>
    </source>
</evidence>
<dbReference type="RefSeq" id="WP_123793900.1">
    <property type="nucleotide sequence ID" value="NZ_RKQK01000004.1"/>
</dbReference>
<dbReference type="Gene3D" id="1.20.1250.20">
    <property type="entry name" value="MFS general substrate transporter like domains"/>
    <property type="match status" value="1"/>
</dbReference>
<keyword evidence="3 6" id="KW-0812">Transmembrane</keyword>
<keyword evidence="5 6" id="KW-0472">Membrane</keyword>
<evidence type="ECO:0000256" key="6">
    <source>
        <dbReference type="SAM" id="Phobius"/>
    </source>
</evidence>
<feature type="domain" description="Major facilitator superfamily (MFS) profile" evidence="7">
    <location>
        <begin position="11"/>
        <end position="385"/>
    </location>
</feature>
<dbReference type="PANTHER" id="PTHR43124">
    <property type="entry name" value="PURINE EFFLUX PUMP PBUE"/>
    <property type="match status" value="1"/>
</dbReference>
<feature type="transmembrane region" description="Helical" evidence="6">
    <location>
        <begin position="76"/>
        <end position="95"/>
    </location>
</feature>
<dbReference type="Proteomes" id="UP000269689">
    <property type="component" value="Unassembled WGS sequence"/>
</dbReference>
<evidence type="ECO:0000256" key="4">
    <source>
        <dbReference type="ARBA" id="ARBA00022989"/>
    </source>
</evidence>
<reference evidence="8 9" key="1">
    <citation type="submission" date="2018-11" db="EMBL/GenBank/DDBJ databases">
        <title>Genomic Encyclopedia of Type Strains, Phase IV (KMG-IV): sequencing the most valuable type-strain genomes for metagenomic binning, comparative biology and taxonomic classification.</title>
        <authorList>
            <person name="Goeker M."/>
        </authorList>
    </citation>
    <scope>NUCLEOTIDE SEQUENCE [LARGE SCALE GENOMIC DNA]</scope>
    <source>
        <strain evidence="8 9">DSM 104731</strain>
    </source>
</reference>
<evidence type="ECO:0000256" key="5">
    <source>
        <dbReference type="ARBA" id="ARBA00023136"/>
    </source>
</evidence>
<evidence type="ECO:0000256" key="3">
    <source>
        <dbReference type="ARBA" id="ARBA00022692"/>
    </source>
</evidence>
<dbReference type="GO" id="GO:0005886">
    <property type="term" value="C:plasma membrane"/>
    <property type="evidence" value="ECO:0007669"/>
    <property type="project" value="UniProtKB-SubCell"/>
</dbReference>
<feature type="transmembrane region" description="Helical" evidence="6">
    <location>
        <begin position="101"/>
        <end position="123"/>
    </location>
</feature>
<sequence>MIDSKHTPTALILVLWLAGVSAAGQFAKITVILPDLGQAFGVQGAALGLLLSLISAIGLVCGLFAGALVGRMGPKGLLIGGLCFGAAISLLQSALPDYPLFLASRLLEGISHLLIVVAAPTVIGQITPLRHRASAMTLWSSFFAVSYAVFVWGGVPLVAAFGIPVFFWLHALTMIVLAGCLWRMLPHDVISRGSERLTLSNVWARHISAYSSPRIIAPAAGWLFYAAGFVALVTVMPAYFIDALRQSLAGFLPLVTMIVSMTIGLVLVRRYSPVPVVISGFLLAVCFSMSLSIGAPIEIAGICILGAAGLVQSGSFSSIPVLNADPQEQALANGAMAQMGNVGNMIGTPILLALTQMFGLAGLIGFAATAFAGGASMHLWLAYLRRKAL</sequence>
<feature type="transmembrane region" description="Helical" evidence="6">
    <location>
        <begin position="215"/>
        <end position="241"/>
    </location>
</feature>
<gene>
    <name evidence="8" type="ORF">EDD53_2653</name>
</gene>
<comment type="subcellular location">
    <subcellularLocation>
        <location evidence="1">Cell membrane</location>
        <topology evidence="1">Multi-pass membrane protein</topology>
    </subcellularLocation>
</comment>
<evidence type="ECO:0000256" key="2">
    <source>
        <dbReference type="ARBA" id="ARBA00022475"/>
    </source>
</evidence>
<dbReference type="InterPro" id="IPR050189">
    <property type="entry name" value="MFS_Efflux_Transporters"/>
</dbReference>
<dbReference type="EMBL" id="RKQK01000004">
    <property type="protein sequence ID" value="RPE64888.1"/>
    <property type="molecule type" value="Genomic_DNA"/>
</dbReference>
<accession>A0A3N4U539</accession>
<comment type="caution">
    <text evidence="8">The sequence shown here is derived from an EMBL/GenBank/DDBJ whole genome shotgun (WGS) entry which is preliminary data.</text>
</comment>
<keyword evidence="2" id="KW-1003">Cell membrane</keyword>
<dbReference type="InterPro" id="IPR036259">
    <property type="entry name" value="MFS_trans_sf"/>
</dbReference>
<dbReference type="InterPro" id="IPR011701">
    <property type="entry name" value="MFS"/>
</dbReference>
<feature type="transmembrane region" description="Helical" evidence="6">
    <location>
        <begin position="247"/>
        <end position="267"/>
    </location>
</feature>
<name>A0A3N4U539_9RHOB</name>
<dbReference type="GO" id="GO:0022857">
    <property type="term" value="F:transmembrane transporter activity"/>
    <property type="evidence" value="ECO:0007669"/>
    <property type="project" value="InterPro"/>
</dbReference>
<feature type="transmembrane region" description="Helical" evidence="6">
    <location>
        <begin position="46"/>
        <end position="69"/>
    </location>
</feature>
<feature type="transmembrane region" description="Helical" evidence="6">
    <location>
        <begin position="360"/>
        <end position="384"/>
    </location>
</feature>
<feature type="transmembrane region" description="Helical" evidence="6">
    <location>
        <begin position="135"/>
        <end position="155"/>
    </location>
</feature>
<feature type="transmembrane region" description="Helical" evidence="6">
    <location>
        <begin position="161"/>
        <end position="182"/>
    </location>
</feature>
<proteinExistence type="predicted"/>
<evidence type="ECO:0000313" key="8">
    <source>
        <dbReference type="EMBL" id="RPE64888.1"/>
    </source>
</evidence>
<evidence type="ECO:0000313" key="9">
    <source>
        <dbReference type="Proteomes" id="UP000269689"/>
    </source>
</evidence>
<dbReference type="SUPFAM" id="SSF103473">
    <property type="entry name" value="MFS general substrate transporter"/>
    <property type="match status" value="1"/>
</dbReference>
<dbReference type="PANTHER" id="PTHR43124:SF3">
    <property type="entry name" value="CHLORAMPHENICOL EFFLUX PUMP RV0191"/>
    <property type="match status" value="1"/>
</dbReference>
<dbReference type="OrthoDB" id="6095882at2"/>
<dbReference type="Pfam" id="PF07690">
    <property type="entry name" value="MFS_1"/>
    <property type="match status" value="1"/>
</dbReference>
<organism evidence="8 9">
    <name type="scientific">Pacificibacter maritimus</name>
    <dbReference type="NCBI Taxonomy" id="762213"/>
    <lineage>
        <taxon>Bacteria</taxon>
        <taxon>Pseudomonadati</taxon>
        <taxon>Pseudomonadota</taxon>
        <taxon>Alphaproteobacteria</taxon>
        <taxon>Rhodobacterales</taxon>
        <taxon>Roseobacteraceae</taxon>
        <taxon>Pacificibacter</taxon>
    </lineage>
</organism>